<dbReference type="Pfam" id="PF00091">
    <property type="entry name" value="Tubulin"/>
    <property type="match status" value="1"/>
</dbReference>
<dbReference type="GO" id="GO:0005874">
    <property type="term" value="C:microtubule"/>
    <property type="evidence" value="ECO:0007669"/>
    <property type="project" value="UniProtKB-KW"/>
</dbReference>
<dbReference type="PANTHER" id="PTHR11588">
    <property type="entry name" value="TUBULIN"/>
    <property type="match status" value="1"/>
</dbReference>
<comment type="catalytic activity">
    <reaction evidence="6">
        <text>GTP + H2O = GDP + phosphate + H(+)</text>
        <dbReference type="Rhea" id="RHEA:19669"/>
        <dbReference type="ChEBI" id="CHEBI:15377"/>
        <dbReference type="ChEBI" id="CHEBI:15378"/>
        <dbReference type="ChEBI" id="CHEBI:37565"/>
        <dbReference type="ChEBI" id="CHEBI:43474"/>
        <dbReference type="ChEBI" id="CHEBI:58189"/>
    </reaction>
    <physiologicalReaction direction="left-to-right" evidence="6">
        <dbReference type="Rhea" id="RHEA:19670"/>
    </physiologicalReaction>
</comment>
<evidence type="ECO:0000259" key="8">
    <source>
        <dbReference type="SMART" id="SM00864"/>
    </source>
</evidence>
<dbReference type="GO" id="GO:0016787">
    <property type="term" value="F:hydrolase activity"/>
    <property type="evidence" value="ECO:0007669"/>
    <property type="project" value="UniProtKB-KW"/>
</dbReference>
<evidence type="ECO:0000256" key="7">
    <source>
        <dbReference type="RuleBase" id="RU000352"/>
    </source>
</evidence>
<keyword evidence="2 7" id="KW-0493">Microtubule</keyword>
<dbReference type="Proteomes" id="UP001558652">
    <property type="component" value="Unassembled WGS sequence"/>
</dbReference>
<dbReference type="SMART" id="SM00864">
    <property type="entry name" value="Tubulin"/>
    <property type="match status" value="1"/>
</dbReference>
<dbReference type="AlphaFoldDB" id="A0ABD0YXK7"/>
<protein>
    <recommendedName>
        <fullName evidence="7">Tubulin alpha chain</fullName>
    </recommendedName>
</protein>
<evidence type="ECO:0000256" key="6">
    <source>
        <dbReference type="ARBA" id="ARBA00049117"/>
    </source>
</evidence>
<keyword evidence="3 7" id="KW-0547">Nucleotide-binding</keyword>
<dbReference type="InterPro" id="IPR008280">
    <property type="entry name" value="Tub_FtsZ_C"/>
</dbReference>
<dbReference type="PROSITE" id="PS00227">
    <property type="entry name" value="TUBULIN"/>
    <property type="match status" value="1"/>
</dbReference>
<evidence type="ECO:0000256" key="4">
    <source>
        <dbReference type="ARBA" id="ARBA00022801"/>
    </source>
</evidence>
<name>A0ABD0YXK7_9HEMI</name>
<comment type="caution">
    <text evidence="9">The sequence shown here is derived from an EMBL/GenBank/DDBJ whole genome shotgun (WGS) entry which is preliminary data.</text>
</comment>
<dbReference type="InterPro" id="IPR036525">
    <property type="entry name" value="Tubulin/FtsZ_GTPase_sf"/>
</dbReference>
<evidence type="ECO:0000256" key="5">
    <source>
        <dbReference type="ARBA" id="ARBA00023134"/>
    </source>
</evidence>
<dbReference type="PRINTS" id="PR01161">
    <property type="entry name" value="TUBULIN"/>
</dbReference>
<dbReference type="EMBL" id="JBFDAA010000001">
    <property type="protein sequence ID" value="KAL1140679.1"/>
    <property type="molecule type" value="Genomic_DNA"/>
</dbReference>
<evidence type="ECO:0000256" key="1">
    <source>
        <dbReference type="ARBA" id="ARBA00009636"/>
    </source>
</evidence>
<dbReference type="Gene3D" id="3.40.50.1440">
    <property type="entry name" value="Tubulin/FtsZ, GTPase domain"/>
    <property type="match status" value="1"/>
</dbReference>
<keyword evidence="4" id="KW-0378">Hydrolase</keyword>
<comment type="subunit">
    <text evidence="7">Dimer of alpha and beta chains. A typical microtubule is a hollow water-filled tube with an outer diameter of 25 nm and an inner diameter of 15 nM. Alpha-beta heterodimers associate head-to-tail to form protofilaments running lengthwise along the microtubule wall with the beta-tubulin subunit facing the microtubule plus end conferring a structural polarity. Microtubules usually have 13 protofilaments but different protofilament numbers can be found in some organisms and specialized cells.</text>
</comment>
<sequence length="316" mass="35056">IQECISIHIGQAGVRVGAKCNELYCLEHGVQPNGFLEENKNIIDDNYYKTFFVEDESGKHTPTSLFIDSGSAAVDEIRNCSHKELFSSHQLLTEYSASMGTFARGQNQEDLMNNSLDGIRKLCEKCDDLQGFLIFHSCGGGTGSGFTSLLLEELNNEFTTKPKHEYPILPGKKMSDAIEPYNTVFSINKSLKYSNCIFMAENDALYDICSNVIDQPTHNNLNNLLSPIIAAITATLRYNGVLNLTFEDIQSSLLIPDLGAKFPLISYSPLLPKSDSQKCVLNTQDLVPSCLTPWNQMVKCDPIEGITLASCLLYRL</sequence>
<dbReference type="InterPro" id="IPR002452">
    <property type="entry name" value="Alpha_tubulin"/>
</dbReference>
<feature type="domain" description="Tubulin/FtsZ GTPase" evidence="8">
    <location>
        <begin position="48"/>
        <end position="240"/>
    </location>
</feature>
<keyword evidence="10" id="KW-1185">Reference proteome</keyword>
<dbReference type="SUPFAM" id="SSF52490">
    <property type="entry name" value="Tubulin nucleotide-binding domain-like"/>
    <property type="match status" value="1"/>
</dbReference>
<evidence type="ECO:0000313" key="9">
    <source>
        <dbReference type="EMBL" id="KAL1140679.1"/>
    </source>
</evidence>
<keyword evidence="5 7" id="KW-0342">GTP-binding</keyword>
<dbReference type="InterPro" id="IPR018316">
    <property type="entry name" value="Tubulin/FtsZ_2-layer-sand-dom"/>
</dbReference>
<dbReference type="InterPro" id="IPR017975">
    <property type="entry name" value="Tubulin_CS"/>
</dbReference>
<accession>A0ABD0YXK7</accession>
<gene>
    <name evidence="9" type="ORF">AAG570_000609</name>
</gene>
<dbReference type="InterPro" id="IPR000217">
    <property type="entry name" value="Tubulin"/>
</dbReference>
<comment type="function">
    <text evidence="7">Tubulin is the major constituent of microtubules, a cylinder consisting of laterally associated linear protofilaments composed of alpha- and beta-tubulin heterodimers. Microtubules grow by the addition of GTP-tubulin dimers to the microtubule end, where a stabilizing cap forms. Below the cap, tubulin dimers are in GDP-bound state, owing to GTPase activity of alpha-tubulin.</text>
</comment>
<dbReference type="Pfam" id="PF03953">
    <property type="entry name" value="Tubulin_C"/>
    <property type="match status" value="1"/>
</dbReference>
<dbReference type="PRINTS" id="PR01162">
    <property type="entry name" value="ALPHATUBULIN"/>
</dbReference>
<dbReference type="InterPro" id="IPR003008">
    <property type="entry name" value="Tubulin_FtsZ_GTPase"/>
</dbReference>
<reference evidence="9 10" key="1">
    <citation type="submission" date="2024-07" db="EMBL/GenBank/DDBJ databases">
        <title>Chromosome-level genome assembly of the water stick insect Ranatra chinensis (Heteroptera: Nepidae).</title>
        <authorList>
            <person name="Liu X."/>
        </authorList>
    </citation>
    <scope>NUCLEOTIDE SEQUENCE [LARGE SCALE GENOMIC DNA]</scope>
    <source>
        <strain evidence="9">Cailab_2021Rc</strain>
        <tissue evidence="9">Muscle</tissue>
    </source>
</reference>
<comment type="similarity">
    <text evidence="1 7">Belongs to the tubulin family.</text>
</comment>
<evidence type="ECO:0000256" key="3">
    <source>
        <dbReference type="ARBA" id="ARBA00022741"/>
    </source>
</evidence>
<organism evidence="9 10">
    <name type="scientific">Ranatra chinensis</name>
    <dbReference type="NCBI Taxonomy" id="642074"/>
    <lineage>
        <taxon>Eukaryota</taxon>
        <taxon>Metazoa</taxon>
        <taxon>Ecdysozoa</taxon>
        <taxon>Arthropoda</taxon>
        <taxon>Hexapoda</taxon>
        <taxon>Insecta</taxon>
        <taxon>Pterygota</taxon>
        <taxon>Neoptera</taxon>
        <taxon>Paraneoptera</taxon>
        <taxon>Hemiptera</taxon>
        <taxon>Heteroptera</taxon>
        <taxon>Panheteroptera</taxon>
        <taxon>Nepomorpha</taxon>
        <taxon>Nepidae</taxon>
        <taxon>Ranatrinae</taxon>
        <taxon>Ranatra</taxon>
    </lineage>
</organism>
<dbReference type="SUPFAM" id="SSF55307">
    <property type="entry name" value="Tubulin C-terminal domain-like"/>
    <property type="match status" value="1"/>
</dbReference>
<dbReference type="GO" id="GO:0005525">
    <property type="term" value="F:GTP binding"/>
    <property type="evidence" value="ECO:0007669"/>
    <property type="project" value="UniProtKB-UniRule"/>
</dbReference>
<evidence type="ECO:0000256" key="2">
    <source>
        <dbReference type="ARBA" id="ARBA00022701"/>
    </source>
</evidence>
<feature type="non-terminal residue" evidence="9">
    <location>
        <position position="1"/>
    </location>
</feature>
<evidence type="ECO:0000313" key="10">
    <source>
        <dbReference type="Proteomes" id="UP001558652"/>
    </source>
</evidence>
<proteinExistence type="inferred from homology"/>